<feature type="compositionally biased region" description="Low complexity" evidence="1">
    <location>
        <begin position="390"/>
        <end position="403"/>
    </location>
</feature>
<dbReference type="EMBL" id="NJHN03000054">
    <property type="protein sequence ID" value="KAH9419971.1"/>
    <property type="molecule type" value="Genomic_DNA"/>
</dbReference>
<feature type="transmembrane region" description="Helical" evidence="2">
    <location>
        <begin position="717"/>
        <end position="738"/>
    </location>
</feature>
<reference evidence="3 4" key="2">
    <citation type="journal article" date="2022" name="Mol. Biol. Evol.">
        <title>Comparative Genomics Reveals Insights into the Divergent Evolution of Astigmatic Mites and Household Pest Adaptations.</title>
        <authorList>
            <person name="Xiong Q."/>
            <person name="Wan A.T."/>
            <person name="Liu X."/>
            <person name="Fung C.S."/>
            <person name="Xiao X."/>
            <person name="Malainual N."/>
            <person name="Hou J."/>
            <person name="Wang L."/>
            <person name="Wang M."/>
            <person name="Yang K.Y."/>
            <person name="Cui Y."/>
            <person name="Leung E.L."/>
            <person name="Nong W."/>
            <person name="Shin S.K."/>
            <person name="Au S.W."/>
            <person name="Jeong K.Y."/>
            <person name="Chew F.T."/>
            <person name="Hui J.H."/>
            <person name="Leung T.F."/>
            <person name="Tungtrongchitr A."/>
            <person name="Zhong N."/>
            <person name="Liu Z."/>
            <person name="Tsui S.K."/>
        </authorList>
    </citation>
    <scope>NUCLEOTIDE SEQUENCE [LARGE SCALE GENOMIC DNA]</scope>
    <source>
        <strain evidence="3">Derp</strain>
    </source>
</reference>
<sequence length="872" mass="103125">GSKIAFFQANSQFEFKEKPKKKIPIGLDVILFYLVVYSVVASNLENLESKASNADDKKTDFNTFIPLHQQKPNKKPSFFFGSNSNTSNVKTGNKKKKRKPVCTCHLAYDNLMTTASSSTNDLSTNDPSYHMMMMMNNNNHYHQPTTTNLYGSQPIINSNNHYDDNLSLNHCSSTPQHHYSSTTTDRFQHAPYQSFDNQVPVFEHESTNDNNDQRTNLFYTQHYQQQQQQQTEQNSLMNPSTMMMMISSGPLSNNDGDNQQNNHYNHQYQQHHQQYHQQNQSGNNNGYCNYNYSPDLTEHRRRYYSPQLQLSSTEQSMLNDRSLSIVANEQQQRQRRWSEDNNYHQNQINHHEYQNIDPTHHIIDNQSMIIRCQCDHCYYSQSNQNNYLNIKQQQQQQSSSSSSKPRVSFGPSLMYQMDTQQQQQSHPLLFDPMYEYEQQQKQQKLQKKQQRNKSSRLTTELLPLDTQIPLQMMESNMEIFNDKNQHDNNMEINEIFHQGFNYWKRYSFCFDYTINDYRWNKIKITFHTFVHIILLKFQACLAIMYGLVFVAFPDNDLLIDIKDIENIMNCNGLSILFIQMITFFVIYEWTWLNLFIDILHNHRLTTIIHHNIILSFIILLLIQVFHLLLYYIDGRINLIGIMIILPLVTMATIQASLVMGHLLFSINFLIRIQKLFHLSQTISNKSSKTQKLFWNYFHRQYVELYSEIVRLNRTVKIIIFDMEINSKLALILICVFLSRQTYLNLFSISVIMTIFSRFILTIMFYEFSSRLPSYNQLCCQSIIKGLSRSQFSMSNRFFDQHFKRNQKTKDSVRKNLFVQTMSANKFGFTCGQLFFITKFKYIQLLIMNFHLMIKFYKKLCLSSSTKSFGLPQ</sequence>
<name>A0ABQ8JBN0_DERPT</name>
<feature type="non-terminal residue" evidence="3">
    <location>
        <position position="872"/>
    </location>
</feature>
<feature type="compositionally biased region" description="Low complexity" evidence="1">
    <location>
        <begin position="77"/>
        <end position="91"/>
    </location>
</feature>
<evidence type="ECO:0000256" key="2">
    <source>
        <dbReference type="SAM" id="Phobius"/>
    </source>
</evidence>
<comment type="caution">
    <text evidence="3">The sequence shown here is derived from an EMBL/GenBank/DDBJ whole genome shotgun (WGS) entry which is preliminary data.</text>
</comment>
<feature type="region of interest" description="Disordered" evidence="1">
    <location>
        <begin position="75"/>
        <end position="94"/>
    </location>
</feature>
<feature type="region of interest" description="Disordered" evidence="1">
    <location>
        <begin position="390"/>
        <end position="410"/>
    </location>
</feature>
<keyword evidence="2" id="KW-0472">Membrane</keyword>
<keyword evidence="4" id="KW-1185">Reference proteome</keyword>
<gene>
    <name evidence="3" type="ORF">DERP_001804</name>
</gene>
<protein>
    <submittedName>
        <fullName evidence="3">Uncharacterized protein</fullName>
    </submittedName>
</protein>
<evidence type="ECO:0000313" key="3">
    <source>
        <dbReference type="EMBL" id="KAH9419971.1"/>
    </source>
</evidence>
<feature type="transmembrane region" description="Helical" evidence="2">
    <location>
        <begin position="612"/>
        <end position="632"/>
    </location>
</feature>
<evidence type="ECO:0000313" key="4">
    <source>
        <dbReference type="Proteomes" id="UP000887458"/>
    </source>
</evidence>
<feature type="transmembrane region" description="Helical" evidence="2">
    <location>
        <begin position="638"/>
        <end position="664"/>
    </location>
</feature>
<reference evidence="3 4" key="1">
    <citation type="journal article" date="2018" name="J. Allergy Clin. Immunol.">
        <title>High-quality assembly of Dermatophagoides pteronyssinus genome and transcriptome reveals a wide range of novel allergens.</title>
        <authorList>
            <person name="Liu X.Y."/>
            <person name="Yang K.Y."/>
            <person name="Wang M.Q."/>
            <person name="Kwok J.S."/>
            <person name="Zeng X."/>
            <person name="Yang Z."/>
            <person name="Xiao X.J."/>
            <person name="Lau C.P."/>
            <person name="Li Y."/>
            <person name="Huang Z.M."/>
            <person name="Ba J.G."/>
            <person name="Yim A.K."/>
            <person name="Ouyang C.Y."/>
            <person name="Ngai S.M."/>
            <person name="Chan T.F."/>
            <person name="Leung E.L."/>
            <person name="Liu L."/>
            <person name="Liu Z.G."/>
            <person name="Tsui S.K."/>
        </authorList>
    </citation>
    <scope>NUCLEOTIDE SEQUENCE [LARGE SCALE GENOMIC DNA]</scope>
    <source>
        <strain evidence="3">Derp</strain>
    </source>
</reference>
<keyword evidence="2" id="KW-1133">Transmembrane helix</keyword>
<organism evidence="3 4">
    <name type="scientific">Dermatophagoides pteronyssinus</name>
    <name type="common">European house dust mite</name>
    <dbReference type="NCBI Taxonomy" id="6956"/>
    <lineage>
        <taxon>Eukaryota</taxon>
        <taxon>Metazoa</taxon>
        <taxon>Ecdysozoa</taxon>
        <taxon>Arthropoda</taxon>
        <taxon>Chelicerata</taxon>
        <taxon>Arachnida</taxon>
        <taxon>Acari</taxon>
        <taxon>Acariformes</taxon>
        <taxon>Sarcoptiformes</taxon>
        <taxon>Astigmata</taxon>
        <taxon>Psoroptidia</taxon>
        <taxon>Analgoidea</taxon>
        <taxon>Pyroglyphidae</taxon>
        <taxon>Dermatophagoidinae</taxon>
        <taxon>Dermatophagoides</taxon>
    </lineage>
</organism>
<feature type="transmembrane region" description="Helical" evidence="2">
    <location>
        <begin position="744"/>
        <end position="765"/>
    </location>
</feature>
<evidence type="ECO:0000256" key="1">
    <source>
        <dbReference type="SAM" id="MobiDB-lite"/>
    </source>
</evidence>
<feature type="transmembrane region" description="Helical" evidence="2">
    <location>
        <begin position="572"/>
        <end position="592"/>
    </location>
</feature>
<feature type="transmembrane region" description="Helical" evidence="2">
    <location>
        <begin position="528"/>
        <end position="552"/>
    </location>
</feature>
<feature type="region of interest" description="Disordered" evidence="1">
    <location>
        <begin position="268"/>
        <end position="288"/>
    </location>
</feature>
<accession>A0ABQ8JBN0</accession>
<dbReference type="Proteomes" id="UP000887458">
    <property type="component" value="Unassembled WGS sequence"/>
</dbReference>
<proteinExistence type="predicted"/>
<keyword evidence="2" id="KW-0812">Transmembrane</keyword>
<feature type="non-terminal residue" evidence="3">
    <location>
        <position position="1"/>
    </location>
</feature>